<name>A0A934J476_9BACL</name>
<dbReference type="PANTHER" id="PTHR43630">
    <property type="entry name" value="POLY-BETA-1,6-N-ACETYL-D-GLUCOSAMINE SYNTHASE"/>
    <property type="match status" value="1"/>
</dbReference>
<evidence type="ECO:0000256" key="4">
    <source>
        <dbReference type="SAM" id="MobiDB-lite"/>
    </source>
</evidence>
<feature type="transmembrane region" description="Helical" evidence="5">
    <location>
        <begin position="693"/>
        <end position="721"/>
    </location>
</feature>
<dbReference type="GO" id="GO:0016757">
    <property type="term" value="F:glycosyltransferase activity"/>
    <property type="evidence" value="ECO:0007669"/>
    <property type="project" value="UniProtKB-KW"/>
</dbReference>
<evidence type="ECO:0000313" key="9">
    <source>
        <dbReference type="Proteomes" id="UP000640274"/>
    </source>
</evidence>
<dbReference type="RefSeq" id="WP_199018900.1">
    <property type="nucleotide sequence ID" value="NZ_JAELUP010000024.1"/>
</dbReference>
<comment type="similarity">
    <text evidence="1">Belongs to the glycosyltransferase 2 family.</text>
</comment>
<dbReference type="InterPro" id="IPR037257">
    <property type="entry name" value="T2SS_E_N_sf"/>
</dbReference>
<dbReference type="SUPFAM" id="SSF53448">
    <property type="entry name" value="Nucleotide-diphospho-sugar transferases"/>
    <property type="match status" value="1"/>
</dbReference>
<evidence type="ECO:0000259" key="7">
    <source>
        <dbReference type="Pfam" id="PF13632"/>
    </source>
</evidence>
<dbReference type="Proteomes" id="UP000640274">
    <property type="component" value="Unassembled WGS sequence"/>
</dbReference>
<accession>A0A934J476</accession>
<dbReference type="SUPFAM" id="SSF160246">
    <property type="entry name" value="EspE N-terminal domain-like"/>
    <property type="match status" value="2"/>
</dbReference>
<comment type="caution">
    <text evidence="8">The sequence shown here is derived from an EMBL/GenBank/DDBJ whole genome shotgun (WGS) entry which is preliminary data.</text>
</comment>
<dbReference type="PANTHER" id="PTHR43630:SF1">
    <property type="entry name" value="POLY-BETA-1,6-N-ACETYL-D-GLUCOSAMINE SYNTHASE"/>
    <property type="match status" value="1"/>
</dbReference>
<protein>
    <submittedName>
        <fullName evidence="8">Glycosyltransferase</fullName>
    </submittedName>
</protein>
<dbReference type="Gene3D" id="3.30.300.160">
    <property type="entry name" value="Type II secretion system, protein E, N-terminal domain"/>
    <property type="match status" value="1"/>
</dbReference>
<feature type="domain" description="Glycosyltransferase 2-like" evidence="7">
    <location>
        <begin position="486"/>
        <end position="679"/>
    </location>
</feature>
<dbReference type="EMBL" id="JAELUP010000024">
    <property type="protein sequence ID" value="MBJ6361354.1"/>
    <property type="molecule type" value="Genomic_DNA"/>
</dbReference>
<evidence type="ECO:0000256" key="5">
    <source>
        <dbReference type="SAM" id="Phobius"/>
    </source>
</evidence>
<proteinExistence type="inferred from homology"/>
<feature type="compositionally biased region" description="Low complexity" evidence="4">
    <location>
        <begin position="74"/>
        <end position="93"/>
    </location>
</feature>
<dbReference type="CDD" id="cd06427">
    <property type="entry name" value="CESA_like_2"/>
    <property type="match status" value="1"/>
</dbReference>
<keyword evidence="3" id="KW-0808">Transferase</keyword>
<dbReference type="InterPro" id="IPR007831">
    <property type="entry name" value="T2SS_GspE_N"/>
</dbReference>
<evidence type="ECO:0000256" key="3">
    <source>
        <dbReference type="ARBA" id="ARBA00022679"/>
    </source>
</evidence>
<dbReference type="Gene3D" id="3.90.550.10">
    <property type="entry name" value="Spore Coat Polysaccharide Biosynthesis Protein SpsA, Chain A"/>
    <property type="match status" value="1"/>
</dbReference>
<feature type="domain" description="Type II secretion system protein GspE N-terminal" evidence="6">
    <location>
        <begin position="236"/>
        <end position="302"/>
    </location>
</feature>
<keyword evidence="5" id="KW-0812">Transmembrane</keyword>
<feature type="transmembrane region" description="Helical" evidence="5">
    <location>
        <begin position="741"/>
        <end position="762"/>
    </location>
</feature>
<keyword evidence="5" id="KW-1133">Transmembrane helix</keyword>
<gene>
    <name evidence="8" type="ORF">JFN88_08555</name>
</gene>
<feature type="transmembrane region" description="Helical" evidence="5">
    <location>
        <begin position="651"/>
        <end position="681"/>
    </location>
</feature>
<feature type="transmembrane region" description="Helical" evidence="5">
    <location>
        <begin position="356"/>
        <end position="375"/>
    </location>
</feature>
<dbReference type="Pfam" id="PF13632">
    <property type="entry name" value="Glyco_trans_2_3"/>
    <property type="match status" value="1"/>
</dbReference>
<feature type="transmembrane region" description="Helical" evidence="5">
    <location>
        <begin position="331"/>
        <end position="350"/>
    </location>
</feature>
<keyword evidence="5" id="KW-0472">Membrane</keyword>
<feature type="region of interest" description="Disordered" evidence="4">
    <location>
        <begin position="71"/>
        <end position="115"/>
    </location>
</feature>
<evidence type="ECO:0000256" key="2">
    <source>
        <dbReference type="ARBA" id="ARBA00022676"/>
    </source>
</evidence>
<dbReference type="InterPro" id="IPR029044">
    <property type="entry name" value="Nucleotide-diphossugar_trans"/>
</dbReference>
<keyword evidence="9" id="KW-1185">Reference proteome</keyword>
<evidence type="ECO:0000256" key="1">
    <source>
        <dbReference type="ARBA" id="ARBA00006739"/>
    </source>
</evidence>
<evidence type="ECO:0000259" key="6">
    <source>
        <dbReference type="Pfam" id="PF05157"/>
    </source>
</evidence>
<keyword evidence="2" id="KW-0328">Glycosyltransferase</keyword>
<dbReference type="InterPro" id="IPR001173">
    <property type="entry name" value="Glyco_trans_2-like"/>
</dbReference>
<reference evidence="8" key="1">
    <citation type="submission" date="2020-12" db="EMBL/GenBank/DDBJ databases">
        <authorList>
            <person name="Huq M.A."/>
        </authorList>
    </citation>
    <scope>NUCLEOTIDE SEQUENCE</scope>
    <source>
        <strain evidence="8">MAHUQ-46</strain>
    </source>
</reference>
<organism evidence="8 9">
    <name type="scientific">Paenibacillus roseus</name>
    <dbReference type="NCBI Taxonomy" id="2798579"/>
    <lineage>
        <taxon>Bacteria</taxon>
        <taxon>Bacillati</taxon>
        <taxon>Bacillota</taxon>
        <taxon>Bacilli</taxon>
        <taxon>Bacillales</taxon>
        <taxon>Paenibacillaceae</taxon>
        <taxon>Paenibacillus</taxon>
    </lineage>
</organism>
<dbReference type="Pfam" id="PF05157">
    <property type="entry name" value="MshEN"/>
    <property type="match status" value="1"/>
</dbReference>
<evidence type="ECO:0000313" key="8">
    <source>
        <dbReference type="EMBL" id="MBJ6361354.1"/>
    </source>
</evidence>
<sequence length="790" mass="90978">MKRFRLKFGGVRVSSAKRKIKAASLGLEEAKAALELQRTEQKVRMQRLENEMNELKLRIQESHQRIEQYERRTAPAVRETAATAAETNLPAAVDTAAEPDSESTSRSPRSRRMGDMLVEDSKITEEQLQTAISRQRQFGGRLGDILVDMDFIKPEDLGHYLGGRKGRLGDILVESGKLTPAELDKALAFQQKSGGMLGDVLLSLKMIEPSELYRMIATQNNIGRIGQNLTLDKTLKLPEAVARKFEIVVIHQYVNRYLVAVTTPLTDEAVQKVEAMLEMPIEQVLATKDEMERFWKEIYTSEMLHESTSRLASEQPHNSAHTTFTKPQSGLIALIGVLLVIGLILNFWVTLLAVNIAIQVFYFIMSVFKFWVIMLGSRKGAQFRFTDEEIADMDERDLPIYTILVPMYKEAQVIPHLISNLENLDYPKAKLDVRLLIEEDDTETRDLLESMDLPFYYTILIVPDSLPKTKPKACNYGLIRARGEFVVIYDAEDRPDPDQLKKVIATFRKCPEEFACIQAKLNYFNSNQNWLTRWFTQEYSMWFELLLPGIMKLDVPIPLGGTSNHFKLSVLKELNAWDPYNVTEDADLGIRLYKHGYKTAIVDSRTWEEANSRVGNWIRQRSRWIKGYMQTWLVHMRNPVKLWREIGPKGFLGFQVMILATPMLPLLNPIFWIMLVLWFGWHFDFIPKFFPGTIYYLASVQLYAGNFLFIFSNVAGVYWVLHDLEQKRSQAFSYSLVRYALLTPIYWVMMSIAAVKAAWQLITKPFYWEKTVHGLHDPAFDDQSQTSDQS</sequence>
<dbReference type="AlphaFoldDB" id="A0A934J476"/>